<dbReference type="RefSeq" id="WP_093751869.1">
    <property type="nucleotide sequence ID" value="NZ_FNNG01000004.1"/>
</dbReference>
<dbReference type="PANTHER" id="PTHR35789:SF1">
    <property type="entry name" value="SPORE GERMINATION PROTEIN B3"/>
    <property type="match status" value="1"/>
</dbReference>
<evidence type="ECO:0000256" key="7">
    <source>
        <dbReference type="ARBA" id="ARBA00023288"/>
    </source>
</evidence>
<comment type="similarity">
    <text evidence="2">Belongs to the GerABKC lipoprotein family.</text>
</comment>
<keyword evidence="4" id="KW-0732">Signal</keyword>
<dbReference type="InterPro" id="IPR057336">
    <property type="entry name" value="GerAC_N"/>
</dbReference>
<accession>A0A1H2WFP0</accession>
<evidence type="ECO:0000256" key="2">
    <source>
        <dbReference type="ARBA" id="ARBA00007886"/>
    </source>
</evidence>
<dbReference type="NCBIfam" id="TIGR02887">
    <property type="entry name" value="spore_ger_x_C"/>
    <property type="match status" value="1"/>
</dbReference>
<dbReference type="PANTHER" id="PTHR35789">
    <property type="entry name" value="SPORE GERMINATION PROTEIN B3"/>
    <property type="match status" value="1"/>
</dbReference>
<dbReference type="Pfam" id="PF25198">
    <property type="entry name" value="Spore_GerAC_N"/>
    <property type="match status" value="1"/>
</dbReference>
<feature type="domain" description="Spore germination protein N-terminal" evidence="9">
    <location>
        <begin position="21"/>
        <end position="195"/>
    </location>
</feature>
<keyword evidence="7" id="KW-0449">Lipoprotein</keyword>
<evidence type="ECO:0000256" key="1">
    <source>
        <dbReference type="ARBA" id="ARBA00004635"/>
    </source>
</evidence>
<dbReference type="Pfam" id="PF05504">
    <property type="entry name" value="Spore_GerAC"/>
    <property type="match status" value="1"/>
</dbReference>
<dbReference type="AlphaFoldDB" id="A0A1H2WFP0"/>
<evidence type="ECO:0000259" key="8">
    <source>
        <dbReference type="Pfam" id="PF05504"/>
    </source>
</evidence>
<reference evidence="10 11" key="1">
    <citation type="submission" date="2016-10" db="EMBL/GenBank/DDBJ databases">
        <authorList>
            <person name="de Groot N.N."/>
        </authorList>
    </citation>
    <scope>NUCLEOTIDE SEQUENCE [LARGE SCALE GENOMIC DNA]</scope>
    <source>
        <strain evidence="10 11">DSM 23310</strain>
    </source>
</reference>
<dbReference type="GO" id="GO:0016020">
    <property type="term" value="C:membrane"/>
    <property type="evidence" value="ECO:0007669"/>
    <property type="project" value="UniProtKB-SubCell"/>
</dbReference>
<dbReference type="Proteomes" id="UP000198828">
    <property type="component" value="Unassembled WGS sequence"/>
</dbReference>
<dbReference type="EMBL" id="FNNG01000004">
    <property type="protein sequence ID" value="SDW79351.1"/>
    <property type="molecule type" value="Genomic_DNA"/>
</dbReference>
<protein>
    <submittedName>
        <fullName evidence="10">Germination protein, Ger(X)C family</fullName>
    </submittedName>
</protein>
<dbReference type="InterPro" id="IPR038501">
    <property type="entry name" value="Spore_GerAC_C_sf"/>
</dbReference>
<organism evidence="10 11">
    <name type="scientific">Tepidimicrobium xylanilyticum</name>
    <dbReference type="NCBI Taxonomy" id="1123352"/>
    <lineage>
        <taxon>Bacteria</taxon>
        <taxon>Bacillati</taxon>
        <taxon>Bacillota</taxon>
        <taxon>Tissierellia</taxon>
        <taxon>Tissierellales</taxon>
        <taxon>Tepidimicrobiaceae</taxon>
        <taxon>Tepidimicrobium</taxon>
    </lineage>
</organism>
<dbReference type="InterPro" id="IPR046953">
    <property type="entry name" value="Spore_GerAC-like_C"/>
</dbReference>
<name>A0A1H2WFP0_9FIRM</name>
<evidence type="ECO:0000313" key="11">
    <source>
        <dbReference type="Proteomes" id="UP000198828"/>
    </source>
</evidence>
<dbReference type="OrthoDB" id="2569624at2"/>
<dbReference type="PROSITE" id="PS51257">
    <property type="entry name" value="PROKAR_LIPOPROTEIN"/>
    <property type="match status" value="1"/>
</dbReference>
<evidence type="ECO:0000256" key="4">
    <source>
        <dbReference type="ARBA" id="ARBA00022729"/>
    </source>
</evidence>
<keyword evidence="5" id="KW-0472">Membrane</keyword>
<feature type="domain" description="Spore germination GerAC-like C-terminal" evidence="8">
    <location>
        <begin position="205"/>
        <end position="369"/>
    </location>
</feature>
<sequence length="372" mass="42511">MKKGFFLLLMISLVLLCGCWDKVEVDQRIFVSSIGVDLYRNSEMNRYIVTYEYPNINSIGKNATEDQKTFIRSTPASSIFQASSNLSTQTPFPFYFKHLKVLVLGEDLLGEEKLVRQVIDELNRDTKVNKNIQVLAADGKVTDIINANVVQEQTTDGVLYTTVKDNRSSSRYTAKTLTDLITDLDIAGVTIIPRVLVKDGKFLVSGGCVLKNYRHAAWICEKENRAISFLRGNVKTETIDAVYNGNLISYTITEVNTDKKVKLEEKIKAVFSIDMEGYLQGYIIERDKTVYDSRVLEEMEKALEKEVKKEIEDIIRKLQKTYRADVIGVGEYLSKFRPKKWAQVKDDWDNIFPDIDIEVLVNVNIRRIGLTK</sequence>
<dbReference type="InterPro" id="IPR008844">
    <property type="entry name" value="Spore_GerAC-like"/>
</dbReference>
<gene>
    <name evidence="10" type="ORF">SAMN05660923_01241</name>
</gene>
<evidence type="ECO:0000256" key="6">
    <source>
        <dbReference type="ARBA" id="ARBA00023139"/>
    </source>
</evidence>
<evidence type="ECO:0000256" key="5">
    <source>
        <dbReference type="ARBA" id="ARBA00023136"/>
    </source>
</evidence>
<evidence type="ECO:0000256" key="3">
    <source>
        <dbReference type="ARBA" id="ARBA00022544"/>
    </source>
</evidence>
<keyword evidence="3" id="KW-0309">Germination</keyword>
<comment type="subcellular location">
    <subcellularLocation>
        <location evidence="1">Membrane</location>
        <topology evidence="1">Lipid-anchor</topology>
    </subcellularLocation>
</comment>
<dbReference type="Gene3D" id="3.30.300.210">
    <property type="entry name" value="Nutrient germinant receptor protein C, domain 3"/>
    <property type="match status" value="1"/>
</dbReference>
<keyword evidence="6" id="KW-0564">Palmitate</keyword>
<proteinExistence type="inferred from homology"/>
<keyword evidence="11" id="KW-1185">Reference proteome</keyword>
<evidence type="ECO:0000259" key="9">
    <source>
        <dbReference type="Pfam" id="PF25198"/>
    </source>
</evidence>
<evidence type="ECO:0000313" key="10">
    <source>
        <dbReference type="EMBL" id="SDW79351.1"/>
    </source>
</evidence>
<dbReference type="GO" id="GO:0009847">
    <property type="term" value="P:spore germination"/>
    <property type="evidence" value="ECO:0007669"/>
    <property type="project" value="InterPro"/>
</dbReference>